<dbReference type="PANTHER" id="PTHR15907">
    <property type="entry name" value="DUF614 FAMILY PROTEIN-RELATED"/>
    <property type="match status" value="1"/>
</dbReference>
<feature type="region of interest" description="Disordered" evidence="1">
    <location>
        <begin position="150"/>
        <end position="191"/>
    </location>
</feature>
<feature type="compositionally biased region" description="Polar residues" evidence="1">
    <location>
        <begin position="1"/>
        <end position="40"/>
    </location>
</feature>
<dbReference type="Proteomes" id="UP000806378">
    <property type="component" value="Unassembled WGS sequence"/>
</dbReference>
<dbReference type="OrthoDB" id="1045822at2759"/>
<comment type="caution">
    <text evidence="3">The sequence shown here is derived from an EMBL/GenBank/DDBJ whole genome shotgun (WGS) entry which is preliminary data.</text>
</comment>
<protein>
    <submittedName>
        <fullName evidence="3">Uncharacterized protein</fullName>
    </submittedName>
</protein>
<keyword evidence="2" id="KW-0812">Transmembrane</keyword>
<dbReference type="Gramene" id="rna-gnl|WGS:JABURB|Cocit.L2889.1">
    <property type="protein sequence ID" value="cds-KAF7847512.1"/>
    <property type="gene ID" value="gene-BT93_L2889"/>
</dbReference>
<feature type="compositionally biased region" description="Low complexity" evidence="1">
    <location>
        <begin position="150"/>
        <end position="169"/>
    </location>
</feature>
<feature type="region of interest" description="Disordered" evidence="1">
    <location>
        <begin position="1"/>
        <end position="93"/>
    </location>
</feature>
<keyword evidence="2" id="KW-1133">Transmembrane helix</keyword>
<evidence type="ECO:0000256" key="1">
    <source>
        <dbReference type="SAM" id="MobiDB-lite"/>
    </source>
</evidence>
<organism evidence="3 4">
    <name type="scientific">Corymbia citriodora subsp. variegata</name>
    <dbReference type="NCBI Taxonomy" id="360336"/>
    <lineage>
        <taxon>Eukaryota</taxon>
        <taxon>Viridiplantae</taxon>
        <taxon>Streptophyta</taxon>
        <taxon>Embryophyta</taxon>
        <taxon>Tracheophyta</taxon>
        <taxon>Spermatophyta</taxon>
        <taxon>Magnoliopsida</taxon>
        <taxon>eudicotyledons</taxon>
        <taxon>Gunneridae</taxon>
        <taxon>Pentapetalae</taxon>
        <taxon>rosids</taxon>
        <taxon>malvids</taxon>
        <taxon>Myrtales</taxon>
        <taxon>Myrtaceae</taxon>
        <taxon>Myrtoideae</taxon>
        <taxon>Eucalypteae</taxon>
        <taxon>Corymbia</taxon>
    </lineage>
</organism>
<name>A0A8T0CL44_CORYI</name>
<evidence type="ECO:0000313" key="3">
    <source>
        <dbReference type="EMBL" id="KAF7847512.1"/>
    </source>
</evidence>
<sequence length="381" mass="41908">MGNPEAANSTDSSNYQQDQVDYNVQIQYNVQVSYDDNSNDPAYYDPSPQCGGGNNNGLNPQYQQNDPANNQQQQQQQFGGAQNGPPPQQFHQPYATTLAPQPEAQFPPQSLQMNPAYTNQGVYQLQQQQPSYPPTPVAAPQQYPPMAVAAHQQYPPQQQPQYAQQSAPQAYPPNTPLPKPYPPSTAYQQQLAAQPVQFPPPASGLQYAAVPPSPIKPGGNNATAQGIPMQATMGGINTEGWTTGLFDCMDDPMNAAITFFFPCLTFGQVAEIIDNGTTTCAMAGLMYALIGSFIGIPCIYSCTYRSKLRSKFGLVESPAPDWIVHFLFEPCALCQEYRELNRRGWDPAIGWVGNVQRQQQMQQQQQQQAAMVPPMNQTMMA</sequence>
<accession>A0A8T0CL44</accession>
<gene>
    <name evidence="3" type="ORF">BT93_L2889</name>
</gene>
<feature type="transmembrane region" description="Helical" evidence="2">
    <location>
        <begin position="281"/>
        <end position="302"/>
    </location>
</feature>
<keyword evidence="2" id="KW-0472">Membrane</keyword>
<proteinExistence type="predicted"/>
<evidence type="ECO:0000256" key="2">
    <source>
        <dbReference type="SAM" id="Phobius"/>
    </source>
</evidence>
<feature type="compositionally biased region" description="Low complexity" evidence="1">
    <location>
        <begin position="59"/>
        <end position="80"/>
    </location>
</feature>
<keyword evidence="4" id="KW-1185">Reference proteome</keyword>
<dbReference type="EMBL" id="MU090746">
    <property type="protein sequence ID" value="KAF7847512.1"/>
    <property type="molecule type" value="Genomic_DNA"/>
</dbReference>
<evidence type="ECO:0000313" key="4">
    <source>
        <dbReference type="Proteomes" id="UP000806378"/>
    </source>
</evidence>
<dbReference type="Pfam" id="PF04749">
    <property type="entry name" value="PLAC8"/>
    <property type="match status" value="1"/>
</dbReference>
<dbReference type="NCBIfam" id="TIGR01571">
    <property type="entry name" value="A_thal_Cys_rich"/>
    <property type="match status" value="1"/>
</dbReference>
<dbReference type="InterPro" id="IPR006461">
    <property type="entry name" value="PLAC_motif_containing"/>
</dbReference>
<dbReference type="AlphaFoldDB" id="A0A8T0CL44"/>
<feature type="compositionally biased region" description="Pro residues" evidence="1">
    <location>
        <begin position="170"/>
        <end position="183"/>
    </location>
</feature>
<reference evidence="3" key="1">
    <citation type="submission" date="2020-05" db="EMBL/GenBank/DDBJ databases">
        <title>WGS assembly of Corymbia citriodora subspecies variegata.</title>
        <authorList>
            <person name="Barry K."/>
            <person name="Hundley H."/>
            <person name="Shu S."/>
            <person name="Jenkins J."/>
            <person name="Grimwood J."/>
            <person name="Baten A."/>
        </authorList>
    </citation>
    <scope>NUCLEOTIDE SEQUENCE</scope>
    <source>
        <strain evidence="3">CV2-018</strain>
    </source>
</reference>